<proteinExistence type="predicted"/>
<name>A0A7W7ZB84_9BACT</name>
<organism evidence="2 3">
    <name type="scientific">Granulicella aggregans</name>
    <dbReference type="NCBI Taxonomy" id="474949"/>
    <lineage>
        <taxon>Bacteria</taxon>
        <taxon>Pseudomonadati</taxon>
        <taxon>Acidobacteriota</taxon>
        <taxon>Terriglobia</taxon>
        <taxon>Terriglobales</taxon>
        <taxon>Acidobacteriaceae</taxon>
        <taxon>Granulicella</taxon>
    </lineage>
</organism>
<evidence type="ECO:0000313" key="2">
    <source>
        <dbReference type="EMBL" id="MBB5056663.1"/>
    </source>
</evidence>
<reference evidence="2 3" key="1">
    <citation type="submission" date="2020-08" db="EMBL/GenBank/DDBJ databases">
        <title>Genomic Encyclopedia of Type Strains, Phase IV (KMG-V): Genome sequencing to study the core and pangenomes of soil and plant-associated prokaryotes.</title>
        <authorList>
            <person name="Whitman W."/>
        </authorList>
    </citation>
    <scope>NUCLEOTIDE SEQUENCE [LARGE SCALE GENOMIC DNA]</scope>
    <source>
        <strain evidence="2 3">M8UP14</strain>
    </source>
</reference>
<gene>
    <name evidence="2" type="ORF">HDF16_001348</name>
</gene>
<dbReference type="InterPro" id="IPR009351">
    <property type="entry name" value="AlkZ-like"/>
</dbReference>
<dbReference type="AlphaFoldDB" id="A0A7W7ZB84"/>
<feature type="compositionally biased region" description="Basic and acidic residues" evidence="1">
    <location>
        <begin position="722"/>
        <end position="734"/>
    </location>
</feature>
<dbReference type="Pfam" id="PF06224">
    <property type="entry name" value="AlkZ-like"/>
    <property type="match status" value="1"/>
</dbReference>
<feature type="compositionally biased region" description="Basic and acidic residues" evidence="1">
    <location>
        <begin position="387"/>
        <end position="403"/>
    </location>
</feature>
<feature type="compositionally biased region" description="Basic and acidic residues" evidence="1">
    <location>
        <begin position="351"/>
        <end position="370"/>
    </location>
</feature>
<dbReference type="EMBL" id="JACHIP010000002">
    <property type="protein sequence ID" value="MBB5056663.1"/>
    <property type="molecule type" value="Genomic_DNA"/>
</dbReference>
<dbReference type="Proteomes" id="UP000540989">
    <property type="component" value="Unassembled WGS sequence"/>
</dbReference>
<feature type="compositionally biased region" description="Basic and acidic residues" evidence="1">
    <location>
        <begin position="446"/>
        <end position="488"/>
    </location>
</feature>
<feature type="compositionally biased region" description="Low complexity" evidence="1">
    <location>
        <begin position="404"/>
        <end position="416"/>
    </location>
</feature>
<evidence type="ECO:0000313" key="3">
    <source>
        <dbReference type="Proteomes" id="UP000540989"/>
    </source>
</evidence>
<feature type="compositionally biased region" description="Basic and acidic residues" evidence="1">
    <location>
        <begin position="501"/>
        <end position="516"/>
    </location>
</feature>
<feature type="region of interest" description="Disordered" evidence="1">
    <location>
        <begin position="336"/>
        <end position="734"/>
    </location>
</feature>
<sequence>MSSPVIPSFEQLASARLAQWHQNGEALLTFENLRSWMNVAGLVLFTPRPAQLPAPAPSLVEAVLGAPSPEPTLADTEQARTLLARLISEGIAVPLNLLGTPGETPDFVVSAPVFSYIFTLRGDKAWKQAPATSGAVKVSPLAAATHEILTKRPALSAYDLTTQLGKEVTESAVLRSLNELWAHLRVIPVPQPDGQATLWELTSARFTKHIKAGANAGQPSALSALISLYLGSAMLASEEEIETFLSPLAARSRIRDVVHALMGAREIETLALDGRTVLHVSGSLPAFAAPEDLEIDVHAKPLGEIEVEGATPNLQETDAPRIKKFVAKPRKLGTGFPSDYGRKFSGAPLGENDRPARAPRSPKPDGERRPFARSAKPFGSKPAFNKPWDEDKAARPRAPRADGDSAAPAADGTFTPRPRRTSSDRPAFGSKPAFGRKPAFGTRAGSSDRPRPSFGDKPRFTPRTGDDARPPRREFTPRPEGAEGDSRPPRKTFSKPGTFGRKREGGFESRPPRRDFNAGPSDRPSRPARTFDSGDRPARPSRSFDSGDRPSRPARSFDGSDRPARPSAPRTPGSFSARPRSASGTGFGSKPSFSRPRDNDRDSSAGSGDRPARPTYRKFDAPRDRPSGPRSTGDRPARPFSKPREEGGSDRPARSSSFSGEKKPYTKSTSTFGAKKPGSFGPKKPGSFSAKPPGTFAKFADGNNPFRKPGKPGGKAKSFKGKATEKPRRPRSGE</sequence>
<keyword evidence="3" id="KW-1185">Reference proteome</keyword>
<comment type="caution">
    <text evidence="2">The sequence shown here is derived from an EMBL/GenBank/DDBJ whole genome shotgun (WGS) entry which is preliminary data.</text>
</comment>
<dbReference type="RefSeq" id="WP_184214755.1">
    <property type="nucleotide sequence ID" value="NZ_JACHIP010000002.1"/>
</dbReference>
<protein>
    <submittedName>
        <fullName evidence="2">Uncharacterized protein</fullName>
    </submittedName>
</protein>
<feature type="compositionally biased region" description="Basic and acidic residues" evidence="1">
    <location>
        <begin position="617"/>
        <end position="653"/>
    </location>
</feature>
<accession>A0A7W7ZB84</accession>
<feature type="compositionally biased region" description="Low complexity" evidence="1">
    <location>
        <begin position="672"/>
        <end position="689"/>
    </location>
</feature>
<evidence type="ECO:0000256" key="1">
    <source>
        <dbReference type="SAM" id="MobiDB-lite"/>
    </source>
</evidence>